<evidence type="ECO:0000256" key="3">
    <source>
        <dbReference type="ARBA" id="ARBA00022553"/>
    </source>
</evidence>
<protein>
    <recommendedName>
        <fullName evidence="2">histidine kinase</fullName>
        <ecNumber evidence="2">2.7.13.3</ecNumber>
    </recommendedName>
</protein>
<dbReference type="Proteomes" id="UP000199469">
    <property type="component" value="Unassembled WGS sequence"/>
</dbReference>
<proteinExistence type="predicted"/>
<dbReference type="GO" id="GO:0004673">
    <property type="term" value="F:protein histidine kinase activity"/>
    <property type="evidence" value="ECO:0007669"/>
    <property type="project" value="UniProtKB-EC"/>
</dbReference>
<dbReference type="InterPro" id="IPR011990">
    <property type="entry name" value="TPR-like_helical_dom_sf"/>
</dbReference>
<dbReference type="SUPFAM" id="SSF55874">
    <property type="entry name" value="ATPase domain of HSP90 chaperone/DNA topoisomerase II/histidine kinase"/>
    <property type="match status" value="1"/>
</dbReference>
<sequence>MIQRYILLVIMILLPSFVPAQKVFVNELVTMHNVYKRISGSDTTAINQLIKIGKWHLKASQLIKYSNSTDSVVYYADKVQRLSSSVKYPIGEARSYLLRGRLALQNGDYGKVRYFASQAEALFDKAKDKYGKVEALTLSVTAYGEKATPESLGIAYKVLNVYIRNGDKLKQGYILRIIGLMQLSRTEYKESLESIKKSLKILEENKLSNEELAQSLVHASSASYFMGNIQEALEYSLKALNLSEKIDSQSYVTGLAYNGLARIYHTTGDYPKALIHYKKSVEILEKYKADDFSTSAIGNTAQILLDMGRKQESLFYLKKLQNRITLNAVARSTVILRSIKIYTALGDYEQAEKYVLRAKKIINDKPFALTTNNLYTPVANYYFKVGQYEKARDYLEKYKMVAKKNQSKITFLQIYKQLYQIDSAQSAFIPAIRNLKLAYAYRDSMFGESNRNKMSDLQVKYDVLKKDRDLLLKEEKNKKLIREAEVQKLLISRSKIIRNFSVAGIFILAVIIGLIYSRYRTNRKMNSILQSQKATIEANNITLTQNVAEKEWLLKEIHHRVKNNLQIVMSLLNSQSYFLSDKLSLEVIQKSQHRIQSMSLIHQKLYMSDNLSEIRMPEYISELVDYLKDSFAVPRIIKLTLKVDNVFMDVSQAVPIGLILNESITNSLKYAFSDAGGIIEIVLQNIDGDIFLLEITDDGCGLPEDFTIDNSRSLGMRLIKGLAADLGGNLTINREKGTQIKIEFSYKRLRYKS</sequence>
<dbReference type="SMART" id="SM00028">
    <property type="entry name" value="TPR"/>
    <property type="match status" value="6"/>
</dbReference>
<evidence type="ECO:0000256" key="9">
    <source>
        <dbReference type="SAM" id="Phobius"/>
    </source>
</evidence>
<dbReference type="Pfam" id="PF13424">
    <property type="entry name" value="TPR_12"/>
    <property type="match status" value="1"/>
</dbReference>
<dbReference type="PROSITE" id="PS50109">
    <property type="entry name" value="HIS_KIN"/>
    <property type="match status" value="1"/>
</dbReference>
<dbReference type="OrthoDB" id="9767435at2"/>
<dbReference type="Gene3D" id="3.30.565.10">
    <property type="entry name" value="Histidine kinase-like ATPase, C-terminal domain"/>
    <property type="match status" value="1"/>
</dbReference>
<dbReference type="STRING" id="356305.SAMN05421841_2409"/>
<dbReference type="Pfam" id="PF02518">
    <property type="entry name" value="HATPase_c"/>
    <property type="match status" value="1"/>
</dbReference>
<evidence type="ECO:0000259" key="10">
    <source>
        <dbReference type="PROSITE" id="PS50109"/>
    </source>
</evidence>
<keyword evidence="9" id="KW-0812">Transmembrane</keyword>
<dbReference type="InterPro" id="IPR011495">
    <property type="entry name" value="Sig_transdc_His_kin_sub2_dim/P"/>
</dbReference>
<dbReference type="InterPro" id="IPR005467">
    <property type="entry name" value="His_kinase_dom"/>
</dbReference>
<dbReference type="InterPro" id="IPR003594">
    <property type="entry name" value="HATPase_dom"/>
</dbReference>
<accession>A0A1I0R0V2</accession>
<evidence type="ECO:0000256" key="5">
    <source>
        <dbReference type="ARBA" id="ARBA00022741"/>
    </source>
</evidence>
<dbReference type="SMART" id="SM00387">
    <property type="entry name" value="HATPase_c"/>
    <property type="match status" value="1"/>
</dbReference>
<feature type="repeat" description="TPR" evidence="8">
    <location>
        <begin position="254"/>
        <end position="287"/>
    </location>
</feature>
<evidence type="ECO:0000313" key="11">
    <source>
        <dbReference type="EMBL" id="SEW33477.1"/>
    </source>
</evidence>
<gene>
    <name evidence="11" type="ORF">SAMN05421841_2409</name>
</gene>
<dbReference type="InterPro" id="IPR036890">
    <property type="entry name" value="HATPase_C_sf"/>
</dbReference>
<dbReference type="SUPFAM" id="SSF48452">
    <property type="entry name" value="TPR-like"/>
    <property type="match status" value="2"/>
</dbReference>
<keyword evidence="7" id="KW-0067">ATP-binding</keyword>
<dbReference type="PANTHER" id="PTHR41523:SF8">
    <property type="entry name" value="ETHYLENE RESPONSE SENSOR PROTEIN"/>
    <property type="match status" value="1"/>
</dbReference>
<keyword evidence="3" id="KW-0597">Phosphoprotein</keyword>
<dbReference type="GO" id="GO:0005524">
    <property type="term" value="F:ATP binding"/>
    <property type="evidence" value="ECO:0007669"/>
    <property type="project" value="UniProtKB-KW"/>
</dbReference>
<evidence type="ECO:0000256" key="1">
    <source>
        <dbReference type="ARBA" id="ARBA00000085"/>
    </source>
</evidence>
<feature type="domain" description="Histidine kinase" evidence="10">
    <location>
        <begin position="556"/>
        <end position="748"/>
    </location>
</feature>
<evidence type="ECO:0000256" key="8">
    <source>
        <dbReference type="PROSITE-ProRule" id="PRU00339"/>
    </source>
</evidence>
<dbReference type="EMBL" id="FOIU01000001">
    <property type="protein sequence ID" value="SEW33477.1"/>
    <property type="molecule type" value="Genomic_DNA"/>
</dbReference>
<name>A0A1I0R0V2_9FLAO</name>
<evidence type="ECO:0000256" key="6">
    <source>
        <dbReference type="ARBA" id="ARBA00022777"/>
    </source>
</evidence>
<evidence type="ECO:0000256" key="2">
    <source>
        <dbReference type="ARBA" id="ARBA00012438"/>
    </source>
</evidence>
<organism evidence="11 12">
    <name type="scientific">Chryseobacterium wanjuense</name>
    <dbReference type="NCBI Taxonomy" id="356305"/>
    <lineage>
        <taxon>Bacteria</taxon>
        <taxon>Pseudomonadati</taxon>
        <taxon>Bacteroidota</taxon>
        <taxon>Flavobacteriia</taxon>
        <taxon>Flavobacteriales</taxon>
        <taxon>Weeksellaceae</taxon>
        <taxon>Chryseobacterium group</taxon>
        <taxon>Chryseobacterium</taxon>
    </lineage>
</organism>
<reference evidence="12" key="1">
    <citation type="submission" date="2016-10" db="EMBL/GenBank/DDBJ databases">
        <authorList>
            <person name="Varghese N."/>
            <person name="Submissions S."/>
        </authorList>
    </citation>
    <scope>NUCLEOTIDE SEQUENCE [LARGE SCALE GENOMIC DNA]</scope>
    <source>
        <strain evidence="12">DSM 17724</strain>
    </source>
</reference>
<comment type="catalytic activity">
    <reaction evidence="1">
        <text>ATP + protein L-histidine = ADP + protein N-phospho-L-histidine.</text>
        <dbReference type="EC" id="2.7.13.3"/>
    </reaction>
</comment>
<keyword evidence="9" id="KW-0472">Membrane</keyword>
<dbReference type="Gene3D" id="1.25.40.10">
    <property type="entry name" value="Tetratricopeptide repeat domain"/>
    <property type="match status" value="3"/>
</dbReference>
<dbReference type="PROSITE" id="PS50005">
    <property type="entry name" value="TPR"/>
    <property type="match status" value="1"/>
</dbReference>
<dbReference type="Pfam" id="PF07568">
    <property type="entry name" value="HisKA_2"/>
    <property type="match status" value="1"/>
</dbReference>
<keyword evidence="5" id="KW-0547">Nucleotide-binding</keyword>
<keyword evidence="4" id="KW-0808">Transferase</keyword>
<dbReference type="EC" id="2.7.13.3" evidence="2"/>
<evidence type="ECO:0000256" key="7">
    <source>
        <dbReference type="ARBA" id="ARBA00022840"/>
    </source>
</evidence>
<dbReference type="Gene3D" id="3.30.450.20">
    <property type="entry name" value="PAS domain"/>
    <property type="match status" value="1"/>
</dbReference>
<dbReference type="InterPro" id="IPR019734">
    <property type="entry name" value="TPR_rpt"/>
</dbReference>
<dbReference type="AlphaFoldDB" id="A0A1I0R0V2"/>
<dbReference type="PANTHER" id="PTHR41523">
    <property type="entry name" value="TWO-COMPONENT SYSTEM SENSOR PROTEIN"/>
    <property type="match status" value="1"/>
</dbReference>
<keyword evidence="8" id="KW-0802">TPR repeat</keyword>
<keyword evidence="12" id="KW-1185">Reference proteome</keyword>
<evidence type="ECO:0000313" key="12">
    <source>
        <dbReference type="Proteomes" id="UP000199469"/>
    </source>
</evidence>
<feature type="transmembrane region" description="Helical" evidence="9">
    <location>
        <begin position="496"/>
        <end position="516"/>
    </location>
</feature>
<keyword evidence="9" id="KW-1133">Transmembrane helix</keyword>
<evidence type="ECO:0000256" key="4">
    <source>
        <dbReference type="ARBA" id="ARBA00022679"/>
    </source>
</evidence>
<keyword evidence="6 11" id="KW-0418">Kinase</keyword>